<name>A0A132MIR5_9ACTN</name>
<dbReference type="PRINTS" id="PR00413">
    <property type="entry name" value="HADHALOGNASE"/>
</dbReference>
<evidence type="ECO:0000313" key="5">
    <source>
        <dbReference type="Proteomes" id="UP000070598"/>
    </source>
</evidence>
<dbReference type="GO" id="GO:0019120">
    <property type="term" value="F:hydrolase activity, acting on acid halide bonds, in C-halide compounds"/>
    <property type="evidence" value="ECO:0007669"/>
    <property type="project" value="InterPro"/>
</dbReference>
<dbReference type="Pfam" id="PF00702">
    <property type="entry name" value="Hydrolase"/>
    <property type="match status" value="1"/>
</dbReference>
<dbReference type="Gene3D" id="3.40.50.1000">
    <property type="entry name" value="HAD superfamily/HAD-like"/>
    <property type="match status" value="1"/>
</dbReference>
<dbReference type="NCBIfam" id="TIGR01428">
    <property type="entry name" value="HAD_type_II"/>
    <property type="match status" value="1"/>
</dbReference>
<dbReference type="RefSeq" id="WP_067071406.1">
    <property type="nucleotide sequence ID" value="NZ_JYIJ01000019.1"/>
</dbReference>
<dbReference type="InterPro" id="IPR051540">
    <property type="entry name" value="S-2-haloacid_dehalogenase"/>
</dbReference>
<dbReference type="NCBIfam" id="TIGR01493">
    <property type="entry name" value="HAD-SF-IA-v2"/>
    <property type="match status" value="1"/>
</dbReference>
<dbReference type="PANTHER" id="PTHR43316:SF3">
    <property type="entry name" value="HALOACID DEHALOGENASE, TYPE II (AFU_ORTHOLOGUE AFUA_2G07750)-RELATED"/>
    <property type="match status" value="1"/>
</dbReference>
<proteinExistence type="inferred from homology"/>
<reference evidence="3 6" key="1">
    <citation type="submission" date="2015-02" db="EMBL/GenBank/DDBJ databases">
        <title>Physiological reanalysis, assessment of diazotrophy, and genome sequences of multiple isolates of Streptomyces thermoautotrophicus.</title>
        <authorList>
            <person name="MacKellar D.C."/>
            <person name="Lieber L."/>
            <person name="Norman J."/>
            <person name="Bolger A."/>
            <person name="Tobin C."/>
            <person name="Murray J.W."/>
            <person name="Prell J."/>
        </authorList>
    </citation>
    <scope>NUCLEOTIDE SEQUENCE [LARGE SCALE GENOMIC DNA]</scope>
    <source>
        <strain evidence="3 6">UBT1</strain>
    </source>
</reference>
<dbReference type="PANTHER" id="PTHR43316">
    <property type="entry name" value="HYDROLASE, HALOACID DELAHOGENASE-RELATED"/>
    <property type="match status" value="1"/>
</dbReference>
<comment type="caution">
    <text evidence="3">The sequence shown here is derived from an EMBL/GenBank/DDBJ whole genome shotgun (WGS) entry which is preliminary data.</text>
</comment>
<dbReference type="Proteomes" id="UP000070659">
    <property type="component" value="Unassembled WGS sequence"/>
</dbReference>
<evidence type="ECO:0000313" key="3">
    <source>
        <dbReference type="EMBL" id="KWW97728.1"/>
    </source>
</evidence>
<accession>A0A132MIR5</accession>
<dbReference type="InterPro" id="IPR023214">
    <property type="entry name" value="HAD_sf"/>
</dbReference>
<evidence type="ECO:0000313" key="4">
    <source>
        <dbReference type="EMBL" id="KWX06272.1"/>
    </source>
</evidence>
<evidence type="ECO:0000256" key="1">
    <source>
        <dbReference type="ARBA" id="ARBA00008106"/>
    </source>
</evidence>
<dbReference type="EMBL" id="JYIK01001108">
    <property type="protein sequence ID" value="KWX06272.1"/>
    <property type="molecule type" value="Genomic_DNA"/>
</dbReference>
<dbReference type="InterPro" id="IPR023198">
    <property type="entry name" value="PGP-like_dom2"/>
</dbReference>
<dbReference type="SFLD" id="SFLDG01129">
    <property type="entry name" value="C1.5:_HAD__Beta-PGM__Phosphata"/>
    <property type="match status" value="1"/>
</dbReference>
<dbReference type="Proteomes" id="UP000070598">
    <property type="component" value="Unassembled WGS sequence"/>
</dbReference>
<dbReference type="InterPro" id="IPR006328">
    <property type="entry name" value="2-HAD"/>
</dbReference>
<dbReference type="AlphaFoldDB" id="A0A132MIR5"/>
<evidence type="ECO:0000313" key="6">
    <source>
        <dbReference type="Proteomes" id="UP000070659"/>
    </source>
</evidence>
<dbReference type="SUPFAM" id="SSF56784">
    <property type="entry name" value="HAD-like"/>
    <property type="match status" value="1"/>
</dbReference>
<evidence type="ECO:0000256" key="2">
    <source>
        <dbReference type="ARBA" id="ARBA00022801"/>
    </source>
</evidence>
<keyword evidence="2" id="KW-0378">Hydrolase</keyword>
<dbReference type="SFLD" id="SFLDS00003">
    <property type="entry name" value="Haloacid_Dehalogenase"/>
    <property type="match status" value="1"/>
</dbReference>
<dbReference type="Gene3D" id="1.10.150.240">
    <property type="entry name" value="Putative phosphatase, domain 2"/>
    <property type="match status" value="1"/>
</dbReference>
<gene>
    <name evidence="3" type="ORF">TH66_19760</name>
    <name evidence="4" type="ORF">TR74_22545</name>
</gene>
<comment type="similarity">
    <text evidence="1">Belongs to the HAD-like hydrolase superfamily. S-2-haloalkanoic acid dehalogenase family.</text>
</comment>
<reference evidence="5" key="2">
    <citation type="submission" date="2015-02" db="EMBL/GenBank/DDBJ databases">
        <title>Physiological reanalysis, assessment of diazotrophy, and genome sequences of multiple isolates of Streptomyces thermoautotrophicus.</title>
        <authorList>
            <person name="MacKellar D.C."/>
            <person name="Lieber L."/>
            <person name="Norman J."/>
            <person name="Bolger A."/>
            <person name="Tobin C."/>
            <person name="Murray J.W."/>
            <person name="Friesen M."/>
            <person name="Prell J."/>
        </authorList>
    </citation>
    <scope>NUCLEOTIDE SEQUENCE [LARGE SCALE GENOMIC DNA]</scope>
    <source>
        <strain evidence="5">UBT1</strain>
    </source>
</reference>
<sequence>MAKRPLVVAFDVLETLFPLDPLRSRLEKAGQPPHLLQLWFARLLRDAFALTASGAYQPFPQIAKAALSAVTQEELPDEAIEQVVSGFRELDPHPDAEAALRRARDLGLRVVTLTNGSAANTRALLERSGLAALVERVVSVEEVQRWKPAPEPYWHVAQACQVPPERVALVAAHAWDVHGAHRAGLTTGWVSRLEDRFPNVFEPPDVTGPDLVTVVDRLLELPDT</sequence>
<dbReference type="PATRIC" id="fig|1469144.8.peg.546"/>
<dbReference type="InterPro" id="IPR006439">
    <property type="entry name" value="HAD-SF_hydro_IA"/>
</dbReference>
<organism evidence="3 6">
    <name type="scientific">Carbonactinospora thermoautotrophica</name>
    <dbReference type="NCBI Taxonomy" id="1469144"/>
    <lineage>
        <taxon>Bacteria</taxon>
        <taxon>Bacillati</taxon>
        <taxon>Actinomycetota</taxon>
        <taxon>Actinomycetes</taxon>
        <taxon>Kitasatosporales</taxon>
        <taxon>Carbonactinosporaceae</taxon>
        <taxon>Carbonactinospora</taxon>
    </lineage>
</organism>
<dbReference type="InterPro" id="IPR036412">
    <property type="entry name" value="HAD-like_sf"/>
</dbReference>
<protein>
    <submittedName>
        <fullName evidence="3">Haloacid dehalogenase</fullName>
    </submittedName>
</protein>
<dbReference type="EMBL" id="JYIJ01000019">
    <property type="protein sequence ID" value="KWW97728.1"/>
    <property type="molecule type" value="Genomic_DNA"/>
</dbReference>